<evidence type="ECO:0000313" key="4">
    <source>
        <dbReference type="Proteomes" id="UP000813444"/>
    </source>
</evidence>
<evidence type="ECO:0000313" key="3">
    <source>
        <dbReference type="EMBL" id="KAH7322908.1"/>
    </source>
</evidence>
<proteinExistence type="predicted"/>
<dbReference type="PANTHER" id="PTHR37544:SF3">
    <property type="entry name" value="SPRAY"/>
    <property type="match status" value="1"/>
</dbReference>
<accession>A0A8K0WU87</accession>
<feature type="region of interest" description="Disordered" evidence="1">
    <location>
        <begin position="37"/>
        <end position="109"/>
    </location>
</feature>
<feature type="transmembrane region" description="Helical" evidence="2">
    <location>
        <begin position="143"/>
        <end position="164"/>
    </location>
</feature>
<dbReference type="PANTHER" id="PTHR37544">
    <property type="entry name" value="SPRAY-RELATED"/>
    <property type="match status" value="1"/>
</dbReference>
<keyword evidence="2" id="KW-0812">Transmembrane</keyword>
<evidence type="ECO:0000256" key="1">
    <source>
        <dbReference type="SAM" id="MobiDB-lite"/>
    </source>
</evidence>
<dbReference type="EMBL" id="JAGPNK010000004">
    <property type="protein sequence ID" value="KAH7322908.1"/>
    <property type="molecule type" value="Genomic_DNA"/>
</dbReference>
<feature type="compositionally biased region" description="Low complexity" evidence="1">
    <location>
        <begin position="47"/>
        <end position="88"/>
    </location>
</feature>
<protein>
    <submittedName>
        <fullName evidence="3">Uncharacterized protein</fullName>
    </submittedName>
</protein>
<keyword evidence="2" id="KW-1133">Transmembrane helix</keyword>
<feature type="transmembrane region" description="Helical" evidence="2">
    <location>
        <begin position="595"/>
        <end position="617"/>
    </location>
</feature>
<reference evidence="3" key="1">
    <citation type="journal article" date="2021" name="Nat. Commun.">
        <title>Genetic determinants of endophytism in the Arabidopsis root mycobiome.</title>
        <authorList>
            <person name="Mesny F."/>
            <person name="Miyauchi S."/>
            <person name="Thiergart T."/>
            <person name="Pickel B."/>
            <person name="Atanasova L."/>
            <person name="Karlsson M."/>
            <person name="Huettel B."/>
            <person name="Barry K.W."/>
            <person name="Haridas S."/>
            <person name="Chen C."/>
            <person name="Bauer D."/>
            <person name="Andreopoulos W."/>
            <person name="Pangilinan J."/>
            <person name="LaButti K."/>
            <person name="Riley R."/>
            <person name="Lipzen A."/>
            <person name="Clum A."/>
            <person name="Drula E."/>
            <person name="Henrissat B."/>
            <person name="Kohler A."/>
            <person name="Grigoriev I.V."/>
            <person name="Martin F.M."/>
            <person name="Hacquard S."/>
        </authorList>
    </citation>
    <scope>NUCLEOTIDE SEQUENCE</scope>
    <source>
        <strain evidence="3">MPI-CAGE-CH-0235</strain>
    </source>
</reference>
<feature type="transmembrane region" description="Helical" evidence="2">
    <location>
        <begin position="755"/>
        <end position="776"/>
    </location>
</feature>
<evidence type="ECO:0000256" key="2">
    <source>
        <dbReference type="SAM" id="Phobius"/>
    </source>
</evidence>
<feature type="transmembrane region" description="Helical" evidence="2">
    <location>
        <begin position="246"/>
        <end position="268"/>
    </location>
</feature>
<organism evidence="3 4">
    <name type="scientific">Stachybotrys elegans</name>
    <dbReference type="NCBI Taxonomy" id="80388"/>
    <lineage>
        <taxon>Eukaryota</taxon>
        <taxon>Fungi</taxon>
        <taxon>Dikarya</taxon>
        <taxon>Ascomycota</taxon>
        <taxon>Pezizomycotina</taxon>
        <taxon>Sordariomycetes</taxon>
        <taxon>Hypocreomycetidae</taxon>
        <taxon>Hypocreales</taxon>
        <taxon>Stachybotryaceae</taxon>
        <taxon>Stachybotrys</taxon>
    </lineage>
</organism>
<feature type="transmembrane region" description="Helical" evidence="2">
    <location>
        <begin position="712"/>
        <end position="735"/>
    </location>
</feature>
<dbReference type="Proteomes" id="UP000813444">
    <property type="component" value="Unassembled WGS sequence"/>
</dbReference>
<dbReference type="OrthoDB" id="5332281at2759"/>
<keyword evidence="2" id="KW-0472">Membrane</keyword>
<feature type="transmembrane region" description="Helical" evidence="2">
    <location>
        <begin position="1183"/>
        <end position="1201"/>
    </location>
</feature>
<comment type="caution">
    <text evidence="3">The sequence shown here is derived from an EMBL/GenBank/DDBJ whole genome shotgun (WGS) entry which is preliminary data.</text>
</comment>
<dbReference type="Pfam" id="PF11915">
    <property type="entry name" value="DUF3433"/>
    <property type="match status" value="2"/>
</dbReference>
<sequence>MDFKARQRANIPRPGRFQPVTGLDPYHRLLRETHDLPSLPYTADQNSFSVPRSPRRTSSIPSRSITPASSQLLTTTGTTATPAPTTTTQRSTPEVSEAGSRPDDAPSPVIDSEALATSVASWRKNGIYGHRLRWRPEYLRRRVLLGFGFAFAVLAAAVEVALYFSGVKGGLANADELVRLLWQYGVTLLFVIVAAVWLRVEFQAKSVAPWMRMASGAVSADSSILLDYISMDRFKAAIVSFRNGDVLVTGSAGISIVLLLVIVLAPAITAPNAARVPRDDGRVTVTADFMNDAGGLLGISSLPYLTMLRMQTTNIGPPDGVTDRFAHQTFRATFTPTTQVTAVVNGFEAEMECQAAPVRLEAFGTVGNSIMSVGLALLAEDCETQQVVNVTAVPDEETGVVNSLLLAMQPGSCGGSEDDADQRIVIVSGTVVSSLNSVNLLSATGLVCQPSFTLSTVKVVRNSTDLISAEKTTPPIVFSLPAVTPSDVIRAHFDSYRRSTLGPEFAQRVVPLYQDQTALDIDEPMAAAVLMRTKASGSPPSLDTLQQPDDLQDLVREYYRQYMAIVAVNSLMEPVEISMPAGVTVLAQRLVVREVVAHIVTSLLGLCFVTSLVMLYFTPKRPLLPRSPDSVWAMATILYQSDSLLRSLRGMGGAGSEEMRRKLMGMTYSTGFQDEYGSKSPTSGVFCIMGSTFLPRDSMIRVNTTSAWAQPIFALGLVKLLFIFTFAALIVGLEVTFRGSERGTGLARLTESVDSYLYLLWTMLPVILMLPIALYLETLDSYVRSLAPFSALLEGSSFGRSMGLRILDCTRAVGLWRALRVRDAPTALTSLMALVSLLLAVASAGLYAATLSQVSFNVIVGTRDAFSSGVSAISSRQCDDCWRDTMNAPLGESRYPPFTYEDLAFPPISSLNIGQLSDEQSLAVVVPAVRPHMKCRSYNAEDMSLRATRGNSTDGGSHTLQYRIDACGTDRDGQSQSVQFEPGVDTVFGRGTSRRDNEGQCSGWLYVWGKLPDSDSDEASLGSFRALACNETMEKVETRVVYQGASLRIDVSDVPIPVEETAEAIRLDLPPLDYDSLMSNIGWRTVDSFFMRLASSRLAGDQRVLGEAEGTVDISQAVLRQHNIMRMQALYISTRQPGASIAAASNSSDSAVAAAAQVETSTLTGIVTGTRVNLRQGLIATRILQGILGLLLVLLLVSWLVTKEILLPQRPTSIGAVAAWLADGDIPHYLDTDTKLSASEKQARFFRLSWEVDALTGMAPQTGKASFGIRWLKM</sequence>
<name>A0A8K0WU87_9HYPO</name>
<gene>
    <name evidence="3" type="ORF">B0I35DRAFT_476807</name>
</gene>
<feature type="transmembrane region" description="Helical" evidence="2">
    <location>
        <begin position="827"/>
        <end position="849"/>
    </location>
</feature>
<dbReference type="InterPro" id="IPR021840">
    <property type="entry name" value="DUF3433"/>
</dbReference>
<dbReference type="AlphaFoldDB" id="A0A8K0WU87"/>
<feature type="region of interest" description="Disordered" evidence="1">
    <location>
        <begin position="1"/>
        <end position="22"/>
    </location>
</feature>
<keyword evidence="4" id="KW-1185">Reference proteome</keyword>
<feature type="transmembrane region" description="Helical" evidence="2">
    <location>
        <begin position="184"/>
        <end position="202"/>
    </location>
</feature>